<dbReference type="Gramene" id="GBG83587">
    <property type="protein sequence ID" value="GBG83587"/>
    <property type="gene ID" value="CBR_g37308"/>
</dbReference>
<feature type="compositionally biased region" description="Basic and acidic residues" evidence="1">
    <location>
        <begin position="174"/>
        <end position="190"/>
    </location>
</feature>
<sequence length="344" mass="37529">MLGGGGREVGEGQGEMGDPNGGREGWRAQRDVQRDGGRRRTRGGEVGRGGQEVSGGRGEVGAHSGMLGGGGREVGEGQREMGDPNSGREGWRAQRDAQRDGGRRRMRGGGKARGDERSQWWKGGGRRLTGGRQRQSGGRRRPRGGRGMADVWAAERKRRGDGRCVGSGKKAERRWREAYERRTGGARDGEEMAGGGGREVAKVERTWREEAGGRRRTGGGRGGEEMVERDNRRRRTGGRNDGGEEMAGGGRRRCPLPHLYPSCPSPTCGPCASPAITDLMASARGRWHAVARYKEIRQLVGHHAVPFGRHLGLANFWSSTSDMDIKISLRPAIRIRPHHQIVRP</sequence>
<protein>
    <submittedName>
        <fullName evidence="2">Uncharacterized protein</fullName>
    </submittedName>
</protein>
<dbReference type="Proteomes" id="UP000265515">
    <property type="component" value="Unassembled WGS sequence"/>
</dbReference>
<feature type="compositionally biased region" description="Basic and acidic residues" evidence="1">
    <location>
        <begin position="24"/>
        <end position="45"/>
    </location>
</feature>
<comment type="caution">
    <text evidence="2">The sequence shown here is derived from an EMBL/GenBank/DDBJ whole genome shotgun (WGS) entry which is preliminary data.</text>
</comment>
<keyword evidence="3" id="KW-1185">Reference proteome</keyword>
<evidence type="ECO:0000313" key="2">
    <source>
        <dbReference type="EMBL" id="GBG83587.1"/>
    </source>
</evidence>
<feature type="compositionally biased region" description="Basic and acidic residues" evidence="1">
    <location>
        <begin position="199"/>
        <end position="213"/>
    </location>
</feature>
<accession>A0A388LMP2</accession>
<organism evidence="2 3">
    <name type="scientific">Chara braunii</name>
    <name type="common">Braun's stonewort</name>
    <dbReference type="NCBI Taxonomy" id="69332"/>
    <lineage>
        <taxon>Eukaryota</taxon>
        <taxon>Viridiplantae</taxon>
        <taxon>Streptophyta</taxon>
        <taxon>Charophyceae</taxon>
        <taxon>Charales</taxon>
        <taxon>Characeae</taxon>
        <taxon>Chara</taxon>
    </lineage>
</organism>
<gene>
    <name evidence="2" type="ORF">CBR_g37308</name>
</gene>
<evidence type="ECO:0000313" key="3">
    <source>
        <dbReference type="Proteomes" id="UP000265515"/>
    </source>
</evidence>
<feature type="region of interest" description="Disordered" evidence="1">
    <location>
        <begin position="1"/>
        <end position="250"/>
    </location>
</feature>
<feature type="compositionally biased region" description="Gly residues" evidence="1">
    <location>
        <begin position="1"/>
        <end position="23"/>
    </location>
</feature>
<feature type="compositionally biased region" description="Basic and acidic residues" evidence="1">
    <location>
        <begin position="89"/>
        <end position="103"/>
    </location>
</feature>
<name>A0A388LMP2_CHABU</name>
<feature type="compositionally biased region" description="Basic and acidic residues" evidence="1">
    <location>
        <begin position="73"/>
        <end position="82"/>
    </location>
</feature>
<reference evidence="2 3" key="1">
    <citation type="journal article" date="2018" name="Cell">
        <title>The Chara Genome: Secondary Complexity and Implications for Plant Terrestrialization.</title>
        <authorList>
            <person name="Nishiyama T."/>
            <person name="Sakayama H."/>
            <person name="Vries J.D."/>
            <person name="Buschmann H."/>
            <person name="Saint-Marcoux D."/>
            <person name="Ullrich K.K."/>
            <person name="Haas F.B."/>
            <person name="Vanderstraeten L."/>
            <person name="Becker D."/>
            <person name="Lang D."/>
            <person name="Vosolsobe S."/>
            <person name="Rombauts S."/>
            <person name="Wilhelmsson P.K.I."/>
            <person name="Janitza P."/>
            <person name="Kern R."/>
            <person name="Heyl A."/>
            <person name="Rumpler F."/>
            <person name="Villalobos L.I.A.C."/>
            <person name="Clay J.M."/>
            <person name="Skokan R."/>
            <person name="Toyoda A."/>
            <person name="Suzuki Y."/>
            <person name="Kagoshima H."/>
            <person name="Schijlen E."/>
            <person name="Tajeshwar N."/>
            <person name="Catarino B."/>
            <person name="Hetherington A.J."/>
            <person name="Saltykova A."/>
            <person name="Bonnot C."/>
            <person name="Breuninger H."/>
            <person name="Symeonidi A."/>
            <person name="Radhakrishnan G.V."/>
            <person name="Van Nieuwerburgh F."/>
            <person name="Deforce D."/>
            <person name="Chang C."/>
            <person name="Karol K.G."/>
            <person name="Hedrich R."/>
            <person name="Ulvskov P."/>
            <person name="Glockner G."/>
            <person name="Delwiche C.F."/>
            <person name="Petrasek J."/>
            <person name="Van de Peer Y."/>
            <person name="Friml J."/>
            <person name="Beilby M."/>
            <person name="Dolan L."/>
            <person name="Kohara Y."/>
            <person name="Sugano S."/>
            <person name="Fujiyama A."/>
            <person name="Delaux P.-M."/>
            <person name="Quint M."/>
            <person name="TheiBen G."/>
            <person name="Hagemann M."/>
            <person name="Harholt J."/>
            <person name="Dunand C."/>
            <person name="Zachgo S."/>
            <person name="Langdale J."/>
            <person name="Maumus F."/>
            <person name="Straeten D.V.D."/>
            <person name="Gould S.B."/>
            <person name="Rensing S.A."/>
        </authorList>
    </citation>
    <scope>NUCLEOTIDE SEQUENCE [LARGE SCALE GENOMIC DNA]</scope>
    <source>
        <strain evidence="2 3">S276</strain>
    </source>
</reference>
<feature type="compositionally biased region" description="Basic and acidic residues" evidence="1">
    <location>
        <begin position="222"/>
        <end position="231"/>
    </location>
</feature>
<dbReference type="AlphaFoldDB" id="A0A388LMP2"/>
<evidence type="ECO:0000256" key="1">
    <source>
        <dbReference type="SAM" id="MobiDB-lite"/>
    </source>
</evidence>
<feature type="compositionally biased region" description="Gly residues" evidence="1">
    <location>
        <begin position="46"/>
        <end position="59"/>
    </location>
</feature>
<proteinExistence type="predicted"/>
<dbReference type="EMBL" id="BFEA01000444">
    <property type="protein sequence ID" value="GBG83587.1"/>
    <property type="molecule type" value="Genomic_DNA"/>
</dbReference>